<dbReference type="GO" id="GO:0003676">
    <property type="term" value="F:nucleic acid binding"/>
    <property type="evidence" value="ECO:0007669"/>
    <property type="project" value="InterPro"/>
</dbReference>
<accession>A0AAV2TJ41</accession>
<reference evidence="3" key="1">
    <citation type="submission" date="2024-06" db="EMBL/GenBank/DDBJ databases">
        <authorList>
            <person name="Liu X."/>
            <person name="Lenzi L."/>
            <person name="Haldenby T S."/>
            <person name="Uol C."/>
        </authorList>
    </citation>
    <scope>NUCLEOTIDE SEQUENCE</scope>
</reference>
<comment type="caution">
    <text evidence="3">The sequence shown here is derived from an EMBL/GenBank/DDBJ whole genome shotgun (WGS) entry which is preliminary data.</text>
</comment>
<name>A0AAV2TJ41_CALDB</name>
<feature type="compositionally biased region" description="Low complexity" evidence="1">
    <location>
        <begin position="142"/>
        <end position="154"/>
    </location>
</feature>
<evidence type="ECO:0000256" key="1">
    <source>
        <dbReference type="SAM" id="MobiDB-lite"/>
    </source>
</evidence>
<dbReference type="PROSITE" id="PS50174">
    <property type="entry name" value="G_PATCH"/>
    <property type="match status" value="1"/>
</dbReference>
<proteinExistence type="predicted"/>
<feature type="domain" description="G-patch" evidence="2">
    <location>
        <begin position="112"/>
        <end position="187"/>
    </location>
</feature>
<dbReference type="EMBL" id="CAXLJL010000290">
    <property type="protein sequence ID" value="CAL5136184.1"/>
    <property type="molecule type" value="Genomic_DNA"/>
</dbReference>
<dbReference type="SMART" id="SM00443">
    <property type="entry name" value="G_patch"/>
    <property type="match status" value="1"/>
</dbReference>
<evidence type="ECO:0000313" key="4">
    <source>
        <dbReference type="Proteomes" id="UP001497525"/>
    </source>
</evidence>
<gene>
    <name evidence="3" type="ORF">CDAUBV1_LOCUS10260</name>
</gene>
<dbReference type="AlphaFoldDB" id="A0AAV2TJ41"/>
<dbReference type="InterPro" id="IPR039146">
    <property type="entry name" value="GPANK1"/>
</dbReference>
<dbReference type="Pfam" id="PF01585">
    <property type="entry name" value="G-patch"/>
    <property type="match status" value="1"/>
</dbReference>
<evidence type="ECO:0000259" key="2">
    <source>
        <dbReference type="PROSITE" id="PS50174"/>
    </source>
</evidence>
<dbReference type="InterPro" id="IPR000467">
    <property type="entry name" value="G_patch_dom"/>
</dbReference>
<protein>
    <recommendedName>
        <fullName evidence="2">G-patch domain-containing protein</fullName>
    </recommendedName>
</protein>
<dbReference type="PANTHER" id="PTHR20923:SF1">
    <property type="entry name" value="G PATCH DOMAIN AND ANKYRIN REPEAT-CONTAINING PROTEIN 1"/>
    <property type="match status" value="1"/>
</dbReference>
<dbReference type="PANTHER" id="PTHR20923">
    <property type="entry name" value="BAT4 PROTEIN-RELATED"/>
    <property type="match status" value="1"/>
</dbReference>
<evidence type="ECO:0000313" key="3">
    <source>
        <dbReference type="EMBL" id="CAL5136184.1"/>
    </source>
</evidence>
<organism evidence="3 4">
    <name type="scientific">Calicophoron daubneyi</name>
    <name type="common">Rumen fluke</name>
    <name type="synonym">Paramphistomum daubneyi</name>
    <dbReference type="NCBI Taxonomy" id="300641"/>
    <lineage>
        <taxon>Eukaryota</taxon>
        <taxon>Metazoa</taxon>
        <taxon>Spiralia</taxon>
        <taxon>Lophotrochozoa</taxon>
        <taxon>Platyhelminthes</taxon>
        <taxon>Trematoda</taxon>
        <taxon>Digenea</taxon>
        <taxon>Plagiorchiida</taxon>
        <taxon>Pronocephalata</taxon>
        <taxon>Paramphistomoidea</taxon>
        <taxon>Paramphistomidae</taxon>
        <taxon>Calicophoron</taxon>
    </lineage>
</organism>
<sequence>MDKDVTLLRRHFVHGGNCGYTKSVPSVPCEQSKDASGMSGCEARSFYESLFNRSQEIKSVDEQSSSGPNVCPVCGGELVPGFSMATHLSSLGHQVAELSAQPKRPSALFIPPSNVGYQLLAKIGWSDPAFVDNEQHAGQRTSTESVDSSSLYSSPPVGGLGPRGQGRRNPISTVLKRDRYGLGWTATDSKPRVTHFPANDVKAIQNIRGINHPRVNLDSKFHARESAREKLRERRLREKLNFSDEHYFALYGR</sequence>
<dbReference type="Proteomes" id="UP001497525">
    <property type="component" value="Unassembled WGS sequence"/>
</dbReference>
<feature type="region of interest" description="Disordered" evidence="1">
    <location>
        <begin position="135"/>
        <end position="172"/>
    </location>
</feature>